<sequence>MVHIHLSHTSPINPPSASPILTQPQVWAGLQRKIRFAQEFVPVIETCEVLSETTEDDDDDVGKGGQGGGTVVTREVKFKEGAGPKDRAREVVRGFWPSWVDFEQEDGSHIRNIISSGSSGEDHDLYMTYVFEFRFPHIKEGSDEAEKEVMRLKGMAKKAVDMSIDAIRAMVLDGRIKA</sequence>
<dbReference type="EMBL" id="MU006321">
    <property type="protein sequence ID" value="KAF2847992.1"/>
    <property type="molecule type" value="Genomic_DNA"/>
</dbReference>
<dbReference type="Pfam" id="PF08982">
    <property type="entry name" value="AtaL"/>
    <property type="match status" value="1"/>
</dbReference>
<dbReference type="AlphaFoldDB" id="A0A6A7AXZ2"/>
<proteinExistence type="predicted"/>
<dbReference type="SUPFAM" id="SSF55961">
    <property type="entry name" value="Bet v1-like"/>
    <property type="match status" value="1"/>
</dbReference>
<dbReference type="Gene3D" id="3.30.530.20">
    <property type="match status" value="1"/>
</dbReference>
<dbReference type="OrthoDB" id="2320332at2759"/>
<name>A0A6A7AXZ2_9PLEO</name>
<organism evidence="1 2">
    <name type="scientific">Plenodomus tracheiphilus IPT5</name>
    <dbReference type="NCBI Taxonomy" id="1408161"/>
    <lineage>
        <taxon>Eukaryota</taxon>
        <taxon>Fungi</taxon>
        <taxon>Dikarya</taxon>
        <taxon>Ascomycota</taxon>
        <taxon>Pezizomycotina</taxon>
        <taxon>Dothideomycetes</taxon>
        <taxon>Pleosporomycetidae</taxon>
        <taxon>Pleosporales</taxon>
        <taxon>Pleosporineae</taxon>
        <taxon>Leptosphaeriaceae</taxon>
        <taxon>Plenodomus</taxon>
    </lineage>
</organism>
<reference evidence="1" key="1">
    <citation type="submission" date="2020-01" db="EMBL/GenBank/DDBJ databases">
        <authorList>
            <consortium name="DOE Joint Genome Institute"/>
            <person name="Haridas S."/>
            <person name="Albert R."/>
            <person name="Binder M."/>
            <person name="Bloem J."/>
            <person name="Labutti K."/>
            <person name="Salamov A."/>
            <person name="Andreopoulos B."/>
            <person name="Baker S.E."/>
            <person name="Barry K."/>
            <person name="Bills G."/>
            <person name="Bluhm B.H."/>
            <person name="Cannon C."/>
            <person name="Castanera R."/>
            <person name="Culley D.E."/>
            <person name="Daum C."/>
            <person name="Ezra D."/>
            <person name="Gonzalez J.B."/>
            <person name="Henrissat B."/>
            <person name="Kuo A."/>
            <person name="Liang C."/>
            <person name="Lipzen A."/>
            <person name="Lutzoni F."/>
            <person name="Magnuson J."/>
            <person name="Mondo S."/>
            <person name="Nolan M."/>
            <person name="Ohm R."/>
            <person name="Pangilinan J."/>
            <person name="Park H.-J."/>
            <person name="Ramirez L."/>
            <person name="Alfaro M."/>
            <person name="Sun H."/>
            <person name="Tritt A."/>
            <person name="Yoshinaga Y."/>
            <person name="Zwiers L.-H."/>
            <person name="Turgeon B.G."/>
            <person name="Goodwin S.B."/>
            <person name="Spatafora J.W."/>
            <person name="Crous P.W."/>
            <person name="Grigoriev I.V."/>
        </authorList>
    </citation>
    <scope>NUCLEOTIDE SEQUENCE</scope>
    <source>
        <strain evidence="1">IPT5</strain>
    </source>
</reference>
<accession>A0A6A7AXZ2</accession>
<evidence type="ECO:0000313" key="1">
    <source>
        <dbReference type="EMBL" id="KAF2847992.1"/>
    </source>
</evidence>
<dbReference type="Proteomes" id="UP000799423">
    <property type="component" value="Unassembled WGS sequence"/>
</dbReference>
<protein>
    <submittedName>
        <fullName evidence="1">DUF1857-domain-containing protein</fullName>
    </submittedName>
</protein>
<dbReference type="CDD" id="cd08863">
    <property type="entry name" value="SRPBCC_DUF1857"/>
    <property type="match status" value="1"/>
</dbReference>
<gene>
    <name evidence="1" type="ORF">T440DRAFT_470580</name>
</gene>
<dbReference type="InterPro" id="IPR015075">
    <property type="entry name" value="AtaL"/>
</dbReference>
<evidence type="ECO:0000313" key="2">
    <source>
        <dbReference type="Proteomes" id="UP000799423"/>
    </source>
</evidence>
<dbReference type="InterPro" id="IPR023393">
    <property type="entry name" value="START-like_dom_sf"/>
</dbReference>
<keyword evidence="2" id="KW-1185">Reference proteome</keyword>